<reference evidence="4" key="1">
    <citation type="journal article" date="2010" name="ISME J.">
        <title>Metagenome of the Mediterranean deep chlorophyll maximum studied by direct and fosmid library 454 pyrosequencing.</title>
        <authorList>
            <person name="Ghai R."/>
            <person name="Martin-Cuadrado A.B."/>
            <person name="Molto A.G."/>
            <person name="Heredia I.G."/>
            <person name="Cabrera R."/>
            <person name="Martin J."/>
            <person name="Verdu M."/>
            <person name="Deschamps P."/>
            <person name="Moreira D."/>
            <person name="Lopez-Garcia P."/>
            <person name="Mira A."/>
            <person name="Rodriguez-Valera F."/>
        </authorList>
    </citation>
    <scope>NUCLEOTIDE SEQUENCE</scope>
</reference>
<dbReference type="GO" id="GO:0005524">
    <property type="term" value="F:ATP binding"/>
    <property type="evidence" value="ECO:0007669"/>
    <property type="project" value="UniProtKB-KW"/>
</dbReference>
<dbReference type="AlphaFoldDB" id="D6PE14"/>
<evidence type="ECO:0000256" key="1">
    <source>
        <dbReference type="ARBA" id="ARBA00022741"/>
    </source>
</evidence>
<dbReference type="PANTHER" id="PTHR43384:SF4">
    <property type="entry name" value="CELLULOSE BIOSYNTHESIS PROTEIN BCSQ-RELATED"/>
    <property type="match status" value="1"/>
</dbReference>
<accession>D6PE14</accession>
<dbReference type="GO" id="GO:0005829">
    <property type="term" value="C:cytosol"/>
    <property type="evidence" value="ECO:0007669"/>
    <property type="project" value="TreeGrafter"/>
</dbReference>
<evidence type="ECO:0000313" key="4">
    <source>
        <dbReference type="EMBL" id="ADD93965.1"/>
    </source>
</evidence>
<feature type="domain" description="AAA" evidence="3">
    <location>
        <begin position="3"/>
        <end position="157"/>
    </location>
</feature>
<dbReference type="PANTHER" id="PTHR43384">
    <property type="entry name" value="SEPTUM SITE-DETERMINING PROTEIN MIND HOMOLOG, CHLOROPLASTIC-RELATED"/>
    <property type="match status" value="1"/>
</dbReference>
<dbReference type="Pfam" id="PF13614">
    <property type="entry name" value="AAA_31"/>
    <property type="match status" value="1"/>
</dbReference>
<dbReference type="Gene3D" id="3.40.50.300">
    <property type="entry name" value="P-loop containing nucleotide triphosphate hydrolases"/>
    <property type="match status" value="1"/>
</dbReference>
<dbReference type="GO" id="GO:0009898">
    <property type="term" value="C:cytoplasmic side of plasma membrane"/>
    <property type="evidence" value="ECO:0007669"/>
    <property type="project" value="TreeGrafter"/>
</dbReference>
<organism evidence="4">
    <name type="scientific">uncultured marine bacterium MedDCM-OCT-S09-C247</name>
    <dbReference type="NCBI Taxonomy" id="743078"/>
    <lineage>
        <taxon>Bacteria</taxon>
        <taxon>environmental samples</taxon>
    </lineage>
</organism>
<sequence length="171" mass="18213">MVKSIAIASGKGGVGKTSLAVNCAVKLTGDGKNVALLDADFGMANSHILLNQKIENSVSDILEKGSNIEKVIHETSIGLKLIPGGSGVLELLNLDSQKRWEIIRSLDVLKKDLDILVVDTPAGASDASIEFSAACDAVIVVLVPEPTSFMDAYSFIKALYLEKNLNLYQLL</sequence>
<dbReference type="InterPro" id="IPR050625">
    <property type="entry name" value="ParA/MinD_ATPase"/>
</dbReference>
<dbReference type="GO" id="GO:0016887">
    <property type="term" value="F:ATP hydrolysis activity"/>
    <property type="evidence" value="ECO:0007669"/>
    <property type="project" value="TreeGrafter"/>
</dbReference>
<name>D6PE14_9BACT</name>
<dbReference type="InterPro" id="IPR027417">
    <property type="entry name" value="P-loop_NTPase"/>
</dbReference>
<proteinExistence type="predicted"/>
<dbReference type="GO" id="GO:0051782">
    <property type="term" value="P:negative regulation of cell division"/>
    <property type="evidence" value="ECO:0007669"/>
    <property type="project" value="TreeGrafter"/>
</dbReference>
<protein>
    <recommendedName>
        <fullName evidence="3">AAA domain-containing protein</fullName>
    </recommendedName>
</protein>
<dbReference type="EMBL" id="GU943007">
    <property type="protein sequence ID" value="ADD93965.1"/>
    <property type="molecule type" value="Genomic_DNA"/>
</dbReference>
<keyword evidence="2" id="KW-0067">ATP-binding</keyword>
<evidence type="ECO:0000256" key="2">
    <source>
        <dbReference type="ARBA" id="ARBA00022840"/>
    </source>
</evidence>
<keyword evidence="1" id="KW-0547">Nucleotide-binding</keyword>
<dbReference type="InterPro" id="IPR025669">
    <property type="entry name" value="AAA_dom"/>
</dbReference>
<dbReference type="SUPFAM" id="SSF52540">
    <property type="entry name" value="P-loop containing nucleoside triphosphate hydrolases"/>
    <property type="match status" value="1"/>
</dbReference>
<evidence type="ECO:0000259" key="3">
    <source>
        <dbReference type="Pfam" id="PF13614"/>
    </source>
</evidence>